<evidence type="ECO:0000313" key="2">
    <source>
        <dbReference type="Proteomes" id="UP001260959"/>
    </source>
</evidence>
<reference evidence="1 2" key="1">
    <citation type="submission" date="2023-08" db="EMBL/GenBank/DDBJ databases">
        <authorList>
            <person name="Maltman C."/>
        </authorList>
    </citation>
    <scope>NUCLEOTIDE SEQUENCE [LARGE SCALE GENOMIC DNA]</scope>
    <source>
        <strain evidence="1 2">ES2</strain>
    </source>
</reference>
<organism evidence="1 2">
    <name type="scientific">Chryseobacterium metallicongregator</name>
    <dbReference type="NCBI Taxonomy" id="3073042"/>
    <lineage>
        <taxon>Bacteria</taxon>
        <taxon>Pseudomonadati</taxon>
        <taxon>Bacteroidota</taxon>
        <taxon>Flavobacteriia</taxon>
        <taxon>Flavobacteriales</taxon>
        <taxon>Weeksellaceae</taxon>
        <taxon>Chryseobacterium group</taxon>
        <taxon>Chryseobacterium</taxon>
    </lineage>
</organism>
<name>A0ABU1E2Z8_9FLAO</name>
<dbReference type="Proteomes" id="UP001260959">
    <property type="component" value="Unassembled WGS sequence"/>
</dbReference>
<gene>
    <name evidence="1" type="ORF">REB14_07285</name>
</gene>
<accession>A0ABU1E2Z8</accession>
<evidence type="ECO:0008006" key="3">
    <source>
        <dbReference type="Google" id="ProtNLM"/>
    </source>
</evidence>
<dbReference type="EMBL" id="JAVIXS010000004">
    <property type="protein sequence ID" value="MDR4951970.1"/>
    <property type="molecule type" value="Genomic_DNA"/>
</dbReference>
<dbReference type="RefSeq" id="WP_309521877.1">
    <property type="nucleotide sequence ID" value="NZ_JAVIXS010000004.1"/>
</dbReference>
<keyword evidence="2" id="KW-1185">Reference proteome</keyword>
<sequence length="203" mass="24446">MKNLITFILFINYVLVFSQKNINEELAEAENFANKIIENNPDKILHYYKLNNGILKRYYPDNDNYEDDDSEIMMSYRIIKKNYKIIYISKSDSFWGMGDWNSSQDFYFDEKGVLLGAVKKEDWFLENKCARQIRYRGIYKNYGKSKLYRVDKFYNENDKEIDLDSPNCKKSKNEALENAERTDKITFRNLEGFMKAERIKYYK</sequence>
<protein>
    <recommendedName>
        <fullName evidence="3">WG repeat-containing protein</fullName>
    </recommendedName>
</protein>
<proteinExistence type="predicted"/>
<comment type="caution">
    <text evidence="1">The sequence shown here is derived from an EMBL/GenBank/DDBJ whole genome shotgun (WGS) entry which is preliminary data.</text>
</comment>
<evidence type="ECO:0000313" key="1">
    <source>
        <dbReference type="EMBL" id="MDR4951970.1"/>
    </source>
</evidence>